<dbReference type="InterPro" id="IPR044005">
    <property type="entry name" value="DZR_2"/>
</dbReference>
<evidence type="ECO:0000259" key="2">
    <source>
        <dbReference type="Pfam" id="PF00156"/>
    </source>
</evidence>
<dbReference type="Pfam" id="PF00156">
    <property type="entry name" value="Pribosyltran"/>
    <property type="match status" value="1"/>
</dbReference>
<gene>
    <name evidence="4" type="ORF">FHP24_27960</name>
</gene>
<name>A0A5C4XB80_9HYPH</name>
<dbReference type="Pfam" id="PF18912">
    <property type="entry name" value="DZR_2"/>
    <property type="match status" value="1"/>
</dbReference>
<protein>
    <submittedName>
        <fullName evidence="4">ComF family protein</fullName>
    </submittedName>
</protein>
<sequence>MSERLANSLAKTLAASASACLRWIADIVYPPVCLGCGAMTGRHGAVCASCWREVRFIERPYCEVLGLPFSYDPGPGMLSAQAIAHPPVFERLRAATIFDGAARGMVHGLKYRDRGDLAPIMAGWMERAGGDCLQSCDAILPVPLHRTRFVLRKFNQAAELARHLSKKTGKPYLPATLIRTKRTQRQVGLTARAREDNVRAAFRVADGHEADVFGKRIVLIDDVYTTGATVSAATRALKKAGAAEVSVLTFAMALAETI</sequence>
<dbReference type="PANTHER" id="PTHR47505:SF1">
    <property type="entry name" value="DNA UTILIZATION PROTEIN YHGH"/>
    <property type="match status" value="1"/>
</dbReference>
<evidence type="ECO:0000313" key="4">
    <source>
        <dbReference type="EMBL" id="TNM59654.1"/>
    </source>
</evidence>
<dbReference type="RefSeq" id="WP_139679524.1">
    <property type="nucleotide sequence ID" value="NZ_VDMN01000013.1"/>
</dbReference>
<keyword evidence="5" id="KW-1185">Reference proteome</keyword>
<reference evidence="4 5" key="1">
    <citation type="submission" date="2019-06" db="EMBL/GenBank/DDBJ databases">
        <title>The draft genome of Rhizobium smilacinae PTYR-5.</title>
        <authorList>
            <person name="Liu L."/>
            <person name="Li L."/>
            <person name="Zhang X."/>
        </authorList>
    </citation>
    <scope>NUCLEOTIDE SEQUENCE [LARGE SCALE GENOMIC DNA]</scope>
    <source>
        <strain evidence="4 5">PTYR-5</strain>
    </source>
</reference>
<feature type="domain" description="Double zinc ribbon" evidence="3">
    <location>
        <begin position="25"/>
        <end position="72"/>
    </location>
</feature>
<dbReference type="OrthoDB" id="9779910at2"/>
<proteinExistence type="inferred from homology"/>
<dbReference type="PANTHER" id="PTHR47505">
    <property type="entry name" value="DNA UTILIZATION PROTEIN YHGH"/>
    <property type="match status" value="1"/>
</dbReference>
<dbReference type="EMBL" id="VDMN01000013">
    <property type="protein sequence ID" value="TNM59654.1"/>
    <property type="molecule type" value="Genomic_DNA"/>
</dbReference>
<dbReference type="InterPro" id="IPR051910">
    <property type="entry name" value="ComF/GntX_DNA_util-trans"/>
</dbReference>
<dbReference type="Gene3D" id="3.40.50.2020">
    <property type="match status" value="1"/>
</dbReference>
<dbReference type="CDD" id="cd06223">
    <property type="entry name" value="PRTases_typeI"/>
    <property type="match status" value="1"/>
</dbReference>
<accession>A0A5C4XB80</accession>
<dbReference type="InterPro" id="IPR000836">
    <property type="entry name" value="PRTase_dom"/>
</dbReference>
<dbReference type="SUPFAM" id="SSF53271">
    <property type="entry name" value="PRTase-like"/>
    <property type="match status" value="1"/>
</dbReference>
<dbReference type="Proteomes" id="UP000311605">
    <property type="component" value="Unassembled WGS sequence"/>
</dbReference>
<dbReference type="InterPro" id="IPR029057">
    <property type="entry name" value="PRTase-like"/>
</dbReference>
<evidence type="ECO:0000259" key="3">
    <source>
        <dbReference type="Pfam" id="PF18912"/>
    </source>
</evidence>
<evidence type="ECO:0000256" key="1">
    <source>
        <dbReference type="ARBA" id="ARBA00008007"/>
    </source>
</evidence>
<comment type="similarity">
    <text evidence="1">Belongs to the ComF/GntX family.</text>
</comment>
<dbReference type="AlphaFoldDB" id="A0A5C4XB80"/>
<organism evidence="4 5">
    <name type="scientific">Aliirhizobium smilacinae</name>
    <dbReference type="NCBI Taxonomy" id="1395944"/>
    <lineage>
        <taxon>Bacteria</taxon>
        <taxon>Pseudomonadati</taxon>
        <taxon>Pseudomonadota</taxon>
        <taxon>Alphaproteobacteria</taxon>
        <taxon>Hyphomicrobiales</taxon>
        <taxon>Rhizobiaceae</taxon>
        <taxon>Aliirhizobium</taxon>
    </lineage>
</organism>
<evidence type="ECO:0000313" key="5">
    <source>
        <dbReference type="Proteomes" id="UP000311605"/>
    </source>
</evidence>
<comment type="caution">
    <text evidence="4">The sequence shown here is derived from an EMBL/GenBank/DDBJ whole genome shotgun (WGS) entry which is preliminary data.</text>
</comment>
<feature type="domain" description="Phosphoribosyltransferase" evidence="2">
    <location>
        <begin position="157"/>
        <end position="251"/>
    </location>
</feature>